<evidence type="ECO:0000256" key="6">
    <source>
        <dbReference type="SAM" id="Phobius"/>
    </source>
</evidence>
<feature type="domain" description="SRCR" evidence="7">
    <location>
        <begin position="65"/>
        <end position="165"/>
    </location>
</feature>
<feature type="disulfide bond" evidence="5">
    <location>
        <begin position="134"/>
        <end position="144"/>
    </location>
</feature>
<evidence type="ECO:0000259" key="7">
    <source>
        <dbReference type="PROSITE" id="PS50287"/>
    </source>
</evidence>
<feature type="domain" description="SRCR" evidence="7">
    <location>
        <begin position="539"/>
        <end position="639"/>
    </location>
</feature>
<dbReference type="InterPro" id="IPR001190">
    <property type="entry name" value="SRCR"/>
</dbReference>
<dbReference type="PROSITE" id="PS50287">
    <property type="entry name" value="SRCR_2"/>
    <property type="match status" value="4"/>
</dbReference>
<keyword evidence="4" id="KW-0325">Glycoprotein</keyword>
<dbReference type="Pfam" id="PF00530">
    <property type="entry name" value="SRCR"/>
    <property type="match status" value="4"/>
</dbReference>
<keyword evidence="9" id="KW-1185">Reference proteome</keyword>
<dbReference type="AlphaFoldDB" id="A0A401T0V4"/>
<feature type="disulfide bond" evidence="5">
    <location>
        <begin position="564"/>
        <end position="628"/>
    </location>
</feature>
<organism evidence="8 9">
    <name type="scientific">Chiloscyllium punctatum</name>
    <name type="common">Brownbanded bambooshark</name>
    <name type="synonym">Hemiscyllium punctatum</name>
    <dbReference type="NCBI Taxonomy" id="137246"/>
    <lineage>
        <taxon>Eukaryota</taxon>
        <taxon>Metazoa</taxon>
        <taxon>Chordata</taxon>
        <taxon>Craniata</taxon>
        <taxon>Vertebrata</taxon>
        <taxon>Chondrichthyes</taxon>
        <taxon>Elasmobranchii</taxon>
        <taxon>Galeomorphii</taxon>
        <taxon>Galeoidea</taxon>
        <taxon>Orectolobiformes</taxon>
        <taxon>Hemiscylliidae</taxon>
        <taxon>Chiloscyllium</taxon>
    </lineage>
</organism>
<dbReference type="PROSITE" id="PS00420">
    <property type="entry name" value="SRCR_1"/>
    <property type="match status" value="4"/>
</dbReference>
<protein>
    <recommendedName>
        <fullName evidence="7">SRCR domain-containing protein</fullName>
    </recommendedName>
</protein>
<dbReference type="PANTHER" id="PTHR19331:SF439">
    <property type="entry name" value="SCAVENGER RECEPTOR CYSTEINE-RICH DOMAIN-CONTAINING GROUP B PROTEIN"/>
    <property type="match status" value="1"/>
</dbReference>
<feature type="domain" description="SRCR" evidence="7">
    <location>
        <begin position="405"/>
        <end position="505"/>
    </location>
</feature>
<proteinExistence type="predicted"/>
<evidence type="ECO:0000256" key="5">
    <source>
        <dbReference type="PROSITE-ProRule" id="PRU00196"/>
    </source>
</evidence>
<dbReference type="STRING" id="137246.A0A401T0V4"/>
<keyword evidence="2" id="KW-0677">Repeat</keyword>
<dbReference type="PANTHER" id="PTHR19331">
    <property type="entry name" value="SCAVENGER RECEPTOR DOMAIN-CONTAINING"/>
    <property type="match status" value="1"/>
</dbReference>
<dbReference type="SMART" id="SM00202">
    <property type="entry name" value="SR"/>
    <property type="match status" value="4"/>
</dbReference>
<dbReference type="InterPro" id="IPR036772">
    <property type="entry name" value="SRCR-like_dom_sf"/>
</dbReference>
<sequence>MSLRHRVKIQLRRWRFFLWLLGILITSVTIVMIYMVVPETEHIAKREVTMNSFSQVGFYFLTPGVRLVNGHNLCQGLLEILYNGTWGTVCDDDWDIVDANVVCQQLGCGRALSVAGTLPFGRGSGLILLDNVDCKGTESSLSECGSLGWAIHNCNHYEDVAVICNDFSSTPINLVNKTQVSAWEYKQGEGNIRLVNGYNSCQGRVEIKYRGQWGTICDDDWDMNDAKVVCRQMGCGTTISSTTNSYFGYGKGRILLDNVNCDGTEPSLLSCSSLGWGVHNCGHHEDAGVICTDSRTPTTAPDVSSITLTADHTGTESTATTLHIADVTDQVSEQLTTMKHTTPQTGKLNKFSFTWGKVVVMSATGRNKITVMYWLIYLKAVLKNAHLKVRTENYDHLRMFSARSIRLVNGNNSCQGRVEIFYGNNWGTVCDDEWNIKNVAVVCRQLGCGGAITATDLSYFGYGRGPILLDNVNCEGTESSLSDCFNLGWGKHNCRHHEDAGAICVEYKTPEVTGSGKQAPVITTTRTSQALKTAKESQVRLVNGRHRCEGRLEIYLMAQWGTVCDDAWDLRAARVVCRQLGCGRAQAAKAQAYFGQGVGIIHLDNVKCKGNESLLNQCSHIGWDVHNCDHTEDASVMCTL</sequence>
<dbReference type="OMA" id="XHLRLAN"/>
<dbReference type="OrthoDB" id="536948at2759"/>
<evidence type="ECO:0000256" key="2">
    <source>
        <dbReference type="ARBA" id="ARBA00022737"/>
    </source>
</evidence>
<feature type="transmembrane region" description="Helical" evidence="6">
    <location>
        <begin position="16"/>
        <end position="37"/>
    </location>
</feature>
<comment type="caution">
    <text evidence="8">The sequence shown here is derived from an EMBL/GenBank/DDBJ whole genome shotgun (WGS) entry which is preliminary data.</text>
</comment>
<feature type="disulfide bond" evidence="5">
    <location>
        <begin position="577"/>
        <end position="638"/>
    </location>
</feature>
<feature type="disulfide bond" evidence="5">
    <location>
        <begin position="430"/>
        <end position="494"/>
    </location>
</feature>
<dbReference type="FunFam" id="3.10.250.10:FF:000001">
    <property type="entry name" value="Lysyl oxidase 4 isoform X1"/>
    <property type="match status" value="2"/>
</dbReference>
<dbReference type="Proteomes" id="UP000287033">
    <property type="component" value="Unassembled WGS sequence"/>
</dbReference>
<dbReference type="GO" id="GO:0016020">
    <property type="term" value="C:membrane"/>
    <property type="evidence" value="ECO:0007669"/>
    <property type="project" value="InterPro"/>
</dbReference>
<dbReference type="FunFam" id="3.10.250.10:FF:000006">
    <property type="entry name" value="neurotrypsin isoform X2"/>
    <property type="match status" value="1"/>
</dbReference>
<gene>
    <name evidence="8" type="ORF">chiPu_0014779</name>
</gene>
<dbReference type="PRINTS" id="PR00258">
    <property type="entry name" value="SPERACTRCPTR"/>
</dbReference>
<feature type="disulfide bond" evidence="5">
    <location>
        <begin position="90"/>
        <end position="154"/>
    </location>
</feature>
<evidence type="ECO:0000256" key="3">
    <source>
        <dbReference type="ARBA" id="ARBA00023157"/>
    </source>
</evidence>
<evidence type="ECO:0000256" key="1">
    <source>
        <dbReference type="ARBA" id="ARBA00022729"/>
    </source>
</evidence>
<keyword evidence="6" id="KW-0812">Transmembrane</keyword>
<reference evidence="8 9" key="1">
    <citation type="journal article" date="2018" name="Nat. Ecol. Evol.">
        <title>Shark genomes provide insights into elasmobranch evolution and the origin of vertebrates.</title>
        <authorList>
            <person name="Hara Y"/>
            <person name="Yamaguchi K"/>
            <person name="Onimaru K"/>
            <person name="Kadota M"/>
            <person name="Koyanagi M"/>
            <person name="Keeley SD"/>
            <person name="Tatsumi K"/>
            <person name="Tanaka K"/>
            <person name="Motone F"/>
            <person name="Kageyama Y"/>
            <person name="Nozu R"/>
            <person name="Adachi N"/>
            <person name="Nishimura O"/>
            <person name="Nakagawa R"/>
            <person name="Tanegashima C"/>
            <person name="Kiyatake I"/>
            <person name="Matsumoto R"/>
            <person name="Murakumo K"/>
            <person name="Nishida K"/>
            <person name="Terakita A"/>
            <person name="Kuratani S"/>
            <person name="Sato K"/>
            <person name="Hyodo S Kuraku.S."/>
        </authorList>
    </citation>
    <scope>NUCLEOTIDE SEQUENCE [LARGE SCALE GENOMIC DNA]</scope>
</reference>
<dbReference type="Gene3D" id="3.10.250.10">
    <property type="entry name" value="SRCR-like domain"/>
    <property type="match status" value="4"/>
</dbReference>
<feature type="domain" description="SRCR" evidence="7">
    <location>
        <begin position="192"/>
        <end position="292"/>
    </location>
</feature>
<feature type="disulfide bond" evidence="5">
    <location>
        <begin position="608"/>
        <end position="618"/>
    </location>
</feature>
<name>A0A401T0V4_CHIPU</name>
<feature type="disulfide bond" evidence="5">
    <location>
        <begin position="474"/>
        <end position="484"/>
    </location>
</feature>
<feature type="disulfide bond" evidence="5">
    <location>
        <begin position="217"/>
        <end position="281"/>
    </location>
</feature>
<dbReference type="FunFam" id="3.10.250.10:FF:000003">
    <property type="entry name" value="Deleted in malignant brain tumors 1"/>
    <property type="match status" value="1"/>
</dbReference>
<feature type="disulfide bond" evidence="5">
    <location>
        <begin position="261"/>
        <end position="271"/>
    </location>
</feature>
<feature type="disulfide bond" evidence="5">
    <location>
        <begin position="443"/>
        <end position="504"/>
    </location>
</feature>
<keyword evidence="1" id="KW-0732">Signal</keyword>
<keyword evidence="6" id="KW-1133">Transmembrane helix</keyword>
<accession>A0A401T0V4</accession>
<evidence type="ECO:0000313" key="8">
    <source>
        <dbReference type="EMBL" id="GCC36286.1"/>
    </source>
</evidence>
<evidence type="ECO:0000256" key="4">
    <source>
        <dbReference type="ARBA" id="ARBA00023180"/>
    </source>
</evidence>
<keyword evidence="3 5" id="KW-1015">Disulfide bond</keyword>
<feature type="disulfide bond" evidence="5">
    <location>
        <begin position="230"/>
        <end position="291"/>
    </location>
</feature>
<keyword evidence="6" id="KW-0472">Membrane</keyword>
<dbReference type="SUPFAM" id="SSF56487">
    <property type="entry name" value="SRCR-like"/>
    <property type="match status" value="4"/>
</dbReference>
<feature type="disulfide bond" evidence="5">
    <location>
        <begin position="103"/>
        <end position="164"/>
    </location>
</feature>
<evidence type="ECO:0000313" key="9">
    <source>
        <dbReference type="Proteomes" id="UP000287033"/>
    </source>
</evidence>
<dbReference type="EMBL" id="BEZZ01000805">
    <property type="protein sequence ID" value="GCC36286.1"/>
    <property type="molecule type" value="Genomic_DNA"/>
</dbReference>